<protein>
    <submittedName>
        <fullName evidence="17">3-hydroxyacyl-CoA dehydrogenase</fullName>
    </submittedName>
</protein>
<dbReference type="InterPro" id="IPR018376">
    <property type="entry name" value="Enoyl-CoA_hyd/isom_CS"/>
</dbReference>
<dbReference type="FunFam" id="3.40.50.720:FF:000009">
    <property type="entry name" value="Fatty oxidation complex, alpha subunit"/>
    <property type="match status" value="1"/>
</dbReference>
<dbReference type="InterPro" id="IPR006108">
    <property type="entry name" value="3HC_DH_C"/>
</dbReference>
<dbReference type="Pfam" id="PF00725">
    <property type="entry name" value="3HCDH"/>
    <property type="match status" value="2"/>
</dbReference>
<dbReference type="Proteomes" id="UP000231409">
    <property type="component" value="Unassembled WGS sequence"/>
</dbReference>
<keyword evidence="11" id="KW-0456">Lyase</keyword>
<evidence type="ECO:0000259" key="16">
    <source>
        <dbReference type="Pfam" id="PF02737"/>
    </source>
</evidence>
<keyword evidence="4" id="KW-0276">Fatty acid metabolism</keyword>
<evidence type="ECO:0000256" key="6">
    <source>
        <dbReference type="ARBA" id="ARBA00023002"/>
    </source>
</evidence>
<dbReference type="GO" id="GO:0006635">
    <property type="term" value="P:fatty acid beta-oxidation"/>
    <property type="evidence" value="ECO:0007669"/>
    <property type="project" value="UniProtKB-UniPathway"/>
</dbReference>
<proteinExistence type="inferred from homology"/>
<dbReference type="UniPathway" id="UPA00659"/>
<feature type="domain" description="3-hydroxyacyl-CoA dehydrogenase C-terminal" evidence="15">
    <location>
        <begin position="474"/>
        <end position="567"/>
    </location>
</feature>
<comment type="pathway">
    <text evidence="2">Lipid metabolism; fatty acid beta-oxidation.</text>
</comment>
<evidence type="ECO:0000256" key="11">
    <source>
        <dbReference type="ARBA" id="ARBA00023239"/>
    </source>
</evidence>
<evidence type="ECO:0000256" key="9">
    <source>
        <dbReference type="ARBA" id="ARBA00023140"/>
    </source>
</evidence>
<evidence type="ECO:0000256" key="4">
    <source>
        <dbReference type="ARBA" id="ARBA00022832"/>
    </source>
</evidence>
<dbReference type="Gene3D" id="3.90.226.10">
    <property type="entry name" value="2-enoyl-CoA Hydratase, Chain A, domain 1"/>
    <property type="match status" value="1"/>
</dbReference>
<comment type="caution">
    <text evidence="17">The sequence shown here is derived from an EMBL/GenBank/DDBJ whole genome shotgun (WGS) entry which is preliminary data.</text>
</comment>
<keyword evidence="5" id="KW-0442">Lipid degradation</keyword>
<dbReference type="InterPro" id="IPR029045">
    <property type="entry name" value="ClpP/crotonase-like_dom_sf"/>
</dbReference>
<reference evidence="17 18" key="1">
    <citation type="submission" date="2017-09" db="EMBL/GenBank/DDBJ databases">
        <title>The draft genome sequences of Marinobacter sp. PWS21.</title>
        <authorList>
            <person name="Cao J."/>
        </authorList>
    </citation>
    <scope>NUCLEOTIDE SEQUENCE [LARGE SCALE GENOMIC DNA]</scope>
    <source>
        <strain evidence="17 18">PWS21</strain>
    </source>
</reference>
<feature type="domain" description="3-hydroxyacyl-CoA dehydrogenase C-terminal" evidence="15">
    <location>
        <begin position="603"/>
        <end position="689"/>
    </location>
</feature>
<evidence type="ECO:0000256" key="1">
    <source>
        <dbReference type="ARBA" id="ARBA00004275"/>
    </source>
</evidence>
<dbReference type="GO" id="GO:0003857">
    <property type="term" value="F:(3S)-3-hydroxyacyl-CoA dehydrogenase (NAD+) activity"/>
    <property type="evidence" value="ECO:0007669"/>
    <property type="project" value="UniProtKB-EC"/>
</dbReference>
<evidence type="ECO:0000256" key="5">
    <source>
        <dbReference type="ARBA" id="ARBA00022963"/>
    </source>
</evidence>
<comment type="similarity">
    <text evidence="14">Belongs to the enoyl-CoA hydratase/isomerase family.</text>
</comment>
<dbReference type="FunFam" id="1.10.1040.50:FF:000006">
    <property type="entry name" value="Peroxisomal bifunctional enzyme"/>
    <property type="match status" value="1"/>
</dbReference>
<evidence type="ECO:0000313" key="17">
    <source>
        <dbReference type="EMBL" id="PHQ16082.1"/>
    </source>
</evidence>
<evidence type="ECO:0000256" key="8">
    <source>
        <dbReference type="ARBA" id="ARBA00023098"/>
    </source>
</evidence>
<keyword evidence="6" id="KW-0560">Oxidoreductase</keyword>
<dbReference type="SUPFAM" id="SSF52096">
    <property type="entry name" value="ClpP/crotonase"/>
    <property type="match status" value="1"/>
</dbReference>
<dbReference type="PROSITE" id="PS00166">
    <property type="entry name" value="ENOYL_COA_HYDRATASE"/>
    <property type="match status" value="1"/>
</dbReference>
<gene>
    <name evidence="17" type="ORF">CLH61_03040</name>
</gene>
<dbReference type="InterPro" id="IPR006176">
    <property type="entry name" value="3-OHacyl-CoA_DH_NAD-bd"/>
</dbReference>
<dbReference type="Gene3D" id="1.10.1040.50">
    <property type="match status" value="1"/>
</dbReference>
<keyword evidence="18" id="KW-1185">Reference proteome</keyword>
<dbReference type="PANTHER" id="PTHR23309">
    <property type="entry name" value="3-HYDROXYACYL-COA DEHYROGENASE"/>
    <property type="match status" value="1"/>
</dbReference>
<dbReference type="InterPro" id="IPR008927">
    <property type="entry name" value="6-PGluconate_DH-like_C_sf"/>
</dbReference>
<evidence type="ECO:0000256" key="14">
    <source>
        <dbReference type="RuleBase" id="RU003707"/>
    </source>
</evidence>
<keyword evidence="7" id="KW-0520">NAD</keyword>
<sequence length="699" mass="74938">MSVTYKLVDDIGVITVDNPPVNALSHAVRQGLVEAIATAQDDSSKAVVIVCAGRTFIAGADISEFGKPPQEPSLPDVMAAVEASAKPVIAALHGTALGGGFELALSCHYRCALGSASVGLPEVKLGLLPGAGGTQRVPRLVGVEAALDMITAGNPVAASEAARLGLIDEVVGEPLQESALAYARGLVAHGAPLRRVRDISIAPDSYSNGQFDAYRARLNKRMRGQEAPQRIVSCIEAAMTLPFDEGLKKERELFIECRESGQSAALRHIFFAERTAPKVVGLSADTAARKVASVGIIGGGTMGGGIAMSFANAGIPVRLLEVSDEALERGLKLIARNYSITVSKGKLSEADAAARQNLITGTTDYQDFAGLDLVIEAVFESMDVKRQVFGQLDKVCKPGAILATNTSYLDVNEIAAATSRPQDVIGLHFFSPANVMKLLEVVRGEQTADDVIATAMKIGKQIRKVPVLARVCYGFIGNRMLRQYAREAQLCMIEGASPEQIDNALTTWGMAMGPLAVGDLAGIDIGYKARQALTDEQKGDPRTYCIADALAEMGRLGQKTGAGYYRYDPETRARSADPEVLEVIEAQATRMGVTRRAISDGEIVDRHILALVNEGFRILEEGIAQRPGDIDVVYVFGYGFPSWRGGPMFYAEQQGLARVYERICQLRDTHGDANWTPAPLLEQLVRENRSLADWVRQPA</sequence>
<name>A0A2G1UNN1_9GAMM</name>
<comment type="catalytic activity">
    <reaction evidence="13">
        <text>a (3S)-3-hydroxyacyl-CoA + NAD(+) = a 3-oxoacyl-CoA + NADH + H(+)</text>
        <dbReference type="Rhea" id="RHEA:22432"/>
        <dbReference type="ChEBI" id="CHEBI:15378"/>
        <dbReference type="ChEBI" id="CHEBI:57318"/>
        <dbReference type="ChEBI" id="CHEBI:57540"/>
        <dbReference type="ChEBI" id="CHEBI:57945"/>
        <dbReference type="ChEBI" id="CHEBI:90726"/>
        <dbReference type="EC" id="1.1.1.35"/>
    </reaction>
</comment>
<keyword evidence="8" id="KW-0443">Lipid metabolism</keyword>
<evidence type="ECO:0000256" key="2">
    <source>
        <dbReference type="ARBA" id="ARBA00005005"/>
    </source>
</evidence>
<evidence type="ECO:0000256" key="12">
    <source>
        <dbReference type="ARBA" id="ARBA00023268"/>
    </source>
</evidence>
<keyword evidence="12" id="KW-0511">Multifunctional enzyme</keyword>
<evidence type="ECO:0000256" key="7">
    <source>
        <dbReference type="ARBA" id="ARBA00023027"/>
    </source>
</evidence>
<dbReference type="RefSeq" id="WP_099613248.1">
    <property type="nucleotide sequence ID" value="NZ_KZ319368.1"/>
</dbReference>
<comment type="subcellular location">
    <subcellularLocation>
        <location evidence="1">Peroxisome</location>
    </subcellularLocation>
</comment>
<dbReference type="SUPFAM" id="SSF48179">
    <property type="entry name" value="6-phosphogluconate dehydrogenase C-terminal domain-like"/>
    <property type="match status" value="2"/>
</dbReference>
<dbReference type="GO" id="GO:0016853">
    <property type="term" value="F:isomerase activity"/>
    <property type="evidence" value="ECO:0007669"/>
    <property type="project" value="UniProtKB-KW"/>
</dbReference>
<evidence type="ECO:0000259" key="15">
    <source>
        <dbReference type="Pfam" id="PF00725"/>
    </source>
</evidence>
<evidence type="ECO:0000256" key="13">
    <source>
        <dbReference type="ARBA" id="ARBA00049556"/>
    </source>
</evidence>
<evidence type="ECO:0000256" key="10">
    <source>
        <dbReference type="ARBA" id="ARBA00023235"/>
    </source>
</evidence>
<feature type="domain" description="3-hydroxyacyl-CoA dehydrogenase NAD binding" evidence="16">
    <location>
        <begin position="294"/>
        <end position="469"/>
    </location>
</feature>
<keyword evidence="10" id="KW-0413">Isomerase</keyword>
<dbReference type="InterPro" id="IPR001753">
    <property type="entry name" value="Enoyl-CoA_hydra/iso"/>
</dbReference>
<dbReference type="InterPro" id="IPR036291">
    <property type="entry name" value="NAD(P)-bd_dom_sf"/>
</dbReference>
<comment type="similarity">
    <text evidence="3">In the N-terminal section; belongs to the enoyl-CoA hydratase/isomerase family.</text>
</comment>
<dbReference type="GO" id="GO:0070403">
    <property type="term" value="F:NAD+ binding"/>
    <property type="evidence" value="ECO:0007669"/>
    <property type="project" value="InterPro"/>
</dbReference>
<dbReference type="Gene3D" id="3.40.50.720">
    <property type="entry name" value="NAD(P)-binding Rossmann-like Domain"/>
    <property type="match status" value="1"/>
</dbReference>
<dbReference type="GO" id="GO:0004300">
    <property type="term" value="F:enoyl-CoA hydratase activity"/>
    <property type="evidence" value="ECO:0007669"/>
    <property type="project" value="UniProtKB-ARBA"/>
</dbReference>
<evidence type="ECO:0000256" key="3">
    <source>
        <dbReference type="ARBA" id="ARBA00008750"/>
    </source>
</evidence>
<organism evidence="17 18">
    <name type="scientific">Marinobacter profundi</name>
    <dbReference type="NCBI Taxonomy" id="2666256"/>
    <lineage>
        <taxon>Bacteria</taxon>
        <taxon>Pseudomonadati</taxon>
        <taxon>Pseudomonadota</taxon>
        <taxon>Gammaproteobacteria</taxon>
        <taxon>Pseudomonadales</taxon>
        <taxon>Marinobacteraceae</taxon>
        <taxon>Marinobacter</taxon>
    </lineage>
</organism>
<dbReference type="Pfam" id="PF02737">
    <property type="entry name" value="3HCDH_N"/>
    <property type="match status" value="1"/>
</dbReference>
<evidence type="ECO:0000313" key="18">
    <source>
        <dbReference type="Proteomes" id="UP000231409"/>
    </source>
</evidence>
<keyword evidence="9" id="KW-0576">Peroxisome</keyword>
<dbReference type="SUPFAM" id="SSF51735">
    <property type="entry name" value="NAD(P)-binding Rossmann-fold domains"/>
    <property type="match status" value="1"/>
</dbReference>
<dbReference type="EMBL" id="NTFH01000004">
    <property type="protein sequence ID" value="PHQ16082.1"/>
    <property type="molecule type" value="Genomic_DNA"/>
</dbReference>
<dbReference type="AlphaFoldDB" id="A0A2G1UNN1"/>
<dbReference type="CDD" id="cd06558">
    <property type="entry name" value="crotonase-like"/>
    <property type="match status" value="1"/>
</dbReference>
<accession>A0A2G1UNN1</accession>
<dbReference type="Pfam" id="PF00378">
    <property type="entry name" value="ECH_1"/>
    <property type="match status" value="1"/>
</dbReference>